<dbReference type="InterPro" id="IPR031329">
    <property type="entry name" value="NEUT/ALK_ceramidase_N"/>
</dbReference>
<feature type="domain" description="Neutral/alkaline non-lysosomal ceramidase N-terminal" evidence="3">
    <location>
        <begin position="45"/>
        <end position="268"/>
    </location>
</feature>
<dbReference type="OrthoDB" id="264270at2"/>
<accession>L0D994</accession>
<dbReference type="GO" id="GO:0016020">
    <property type="term" value="C:membrane"/>
    <property type="evidence" value="ECO:0007669"/>
    <property type="project" value="GOC"/>
</dbReference>
<evidence type="ECO:0000259" key="3">
    <source>
        <dbReference type="Pfam" id="PF04734"/>
    </source>
</evidence>
<dbReference type="GO" id="GO:0017040">
    <property type="term" value="F:N-acylsphingosine amidohydrolase activity"/>
    <property type="evidence" value="ECO:0007669"/>
    <property type="project" value="UniProtKB-UniRule"/>
</dbReference>
<dbReference type="GO" id="GO:0046512">
    <property type="term" value="P:sphingosine biosynthetic process"/>
    <property type="evidence" value="ECO:0007669"/>
    <property type="project" value="TreeGrafter"/>
</dbReference>
<dbReference type="STRING" id="886293.Sinac_1580"/>
<comment type="catalytic activity">
    <reaction evidence="2">
        <text>an N-acylsphing-4-enine + H2O = sphing-4-enine + a fatty acid</text>
        <dbReference type="Rhea" id="RHEA:20856"/>
        <dbReference type="ChEBI" id="CHEBI:15377"/>
        <dbReference type="ChEBI" id="CHEBI:28868"/>
        <dbReference type="ChEBI" id="CHEBI:52639"/>
        <dbReference type="ChEBI" id="CHEBI:57756"/>
        <dbReference type="EC" id="3.5.1.23"/>
    </reaction>
</comment>
<dbReference type="RefSeq" id="WP_015245129.1">
    <property type="nucleotide sequence ID" value="NC_019892.1"/>
</dbReference>
<comment type="similarity">
    <text evidence="2">Belongs to the neutral ceramidase family.</text>
</comment>
<organism evidence="4 5">
    <name type="scientific">Singulisphaera acidiphila (strain ATCC BAA-1392 / DSM 18658 / VKM B-2454 / MOB10)</name>
    <dbReference type="NCBI Taxonomy" id="886293"/>
    <lineage>
        <taxon>Bacteria</taxon>
        <taxon>Pseudomonadati</taxon>
        <taxon>Planctomycetota</taxon>
        <taxon>Planctomycetia</taxon>
        <taxon>Isosphaerales</taxon>
        <taxon>Isosphaeraceae</taxon>
        <taxon>Singulisphaera</taxon>
    </lineage>
</organism>
<evidence type="ECO:0000313" key="5">
    <source>
        <dbReference type="Proteomes" id="UP000010798"/>
    </source>
</evidence>
<dbReference type="AlphaFoldDB" id="L0D994"/>
<dbReference type="EC" id="3.5.1.23" evidence="2"/>
<feature type="binding site" evidence="1">
    <location>
        <position position="233"/>
    </location>
    <ligand>
        <name>Zn(2+)</name>
        <dbReference type="ChEBI" id="CHEBI:29105"/>
    </ligand>
</feature>
<dbReference type="InterPro" id="IPR006823">
    <property type="entry name" value="Ceramidase_alk"/>
</dbReference>
<keyword evidence="2" id="KW-0443">Lipid metabolism</keyword>
<dbReference type="HOGENOM" id="CLU_030011_3_0_0"/>
<gene>
    <name evidence="4" type="ordered locus">Sinac_1580</name>
</gene>
<sequence length="462" mass="50083">MDWSGYRKFVTVSLAIVSALVSQQRSVEAAEGSRAGTARVAITPQKPTWMAGYGSRTKPSEGAIHDLWAKALVLEDESGRKAALVTLDLCGIGRELSLKIRARLKSDLGIERDHVVLSCSHTHSGPVVGDNLIGMYPMDEAQRQVVAEYANFLADSIVDVTTRAAKNLAPAKLAWGTGRADFAVNRRSNKEPDVPELRDRLGLEGPVDHDVPVLRVQGASDKTLAVVFGYACHCTVLSLNQFCGDYAGFAQLAIEKNNPGAQAMFVAGCGADQNPLPRRTVELAQGYGERLAAAVQPVLDSAMEPVLTPLKASYSEIDLGFGTMPTRAEIEEEAKSKTLAIANRAKAMLQTLDAKGQLPASYPYPVQAWRLGELTWIFLGGEVVVDYSLRIKRNLGSSHTWVSSYCNDVCAYIPSLRVLKEGGYEGATSMIYYGQPTIWSEKVEDDIIDAVNRAAKTVEPAH</sequence>
<dbReference type="KEGG" id="saci:Sinac_1580"/>
<dbReference type="EMBL" id="CP003364">
    <property type="protein sequence ID" value="AGA25959.1"/>
    <property type="molecule type" value="Genomic_DNA"/>
</dbReference>
<dbReference type="eggNOG" id="COG3356">
    <property type="taxonomic scope" value="Bacteria"/>
</dbReference>
<evidence type="ECO:0000256" key="1">
    <source>
        <dbReference type="PIRSR" id="PIRSR606823-2"/>
    </source>
</evidence>
<dbReference type="GO" id="GO:0046872">
    <property type="term" value="F:metal ion binding"/>
    <property type="evidence" value="ECO:0007669"/>
    <property type="project" value="UniProtKB-KW"/>
</dbReference>
<name>L0D994_SINAD</name>
<dbReference type="GO" id="GO:0005576">
    <property type="term" value="C:extracellular region"/>
    <property type="evidence" value="ECO:0007669"/>
    <property type="project" value="TreeGrafter"/>
</dbReference>
<comment type="cofactor">
    <cofactor evidence="1">
        <name>Zn(2+)</name>
        <dbReference type="ChEBI" id="CHEBI:29105"/>
    </cofactor>
    <text evidence="1">Binds 1 zinc ion per subunit.</text>
</comment>
<keyword evidence="2" id="KW-0378">Hydrolase</keyword>
<dbReference type="Proteomes" id="UP000010798">
    <property type="component" value="Chromosome"/>
</dbReference>
<proteinExistence type="inferred from homology"/>
<dbReference type="GO" id="GO:0046514">
    <property type="term" value="P:ceramide catabolic process"/>
    <property type="evidence" value="ECO:0007669"/>
    <property type="project" value="InterPro"/>
</dbReference>
<dbReference type="Pfam" id="PF04734">
    <property type="entry name" value="Ceramidase_alk"/>
    <property type="match status" value="1"/>
</dbReference>
<keyword evidence="5" id="KW-1185">Reference proteome</keyword>
<feature type="binding site" evidence="1">
    <location>
        <position position="121"/>
    </location>
    <ligand>
        <name>Zn(2+)</name>
        <dbReference type="ChEBI" id="CHEBI:29105"/>
    </ligand>
</feature>
<dbReference type="GO" id="GO:0042759">
    <property type="term" value="P:long-chain fatty acid biosynthetic process"/>
    <property type="evidence" value="ECO:0007669"/>
    <property type="project" value="TreeGrafter"/>
</dbReference>
<keyword evidence="1" id="KW-0862">Zinc</keyword>
<evidence type="ECO:0000313" key="4">
    <source>
        <dbReference type="EMBL" id="AGA25959.1"/>
    </source>
</evidence>
<reference evidence="4 5" key="1">
    <citation type="submission" date="2012-02" db="EMBL/GenBank/DDBJ databases">
        <title>Complete sequence of chromosome of Singulisphaera acidiphila DSM 18658.</title>
        <authorList>
            <consortium name="US DOE Joint Genome Institute (JGI-PGF)"/>
            <person name="Lucas S."/>
            <person name="Copeland A."/>
            <person name="Lapidus A."/>
            <person name="Glavina del Rio T."/>
            <person name="Dalin E."/>
            <person name="Tice H."/>
            <person name="Bruce D."/>
            <person name="Goodwin L."/>
            <person name="Pitluck S."/>
            <person name="Peters L."/>
            <person name="Ovchinnikova G."/>
            <person name="Chertkov O."/>
            <person name="Kyrpides N."/>
            <person name="Mavromatis K."/>
            <person name="Ivanova N."/>
            <person name="Brettin T."/>
            <person name="Detter J.C."/>
            <person name="Han C."/>
            <person name="Larimer F."/>
            <person name="Land M."/>
            <person name="Hauser L."/>
            <person name="Markowitz V."/>
            <person name="Cheng J.-F."/>
            <person name="Hugenholtz P."/>
            <person name="Woyke T."/>
            <person name="Wu D."/>
            <person name="Tindall B."/>
            <person name="Pomrenke H."/>
            <person name="Brambilla E."/>
            <person name="Klenk H.-P."/>
            <person name="Eisen J.A."/>
        </authorList>
    </citation>
    <scope>NUCLEOTIDE SEQUENCE [LARGE SCALE GENOMIC DNA]</scope>
    <source>
        <strain evidence="5">ATCC BAA-1392 / DSM 18658 / VKM B-2454 / MOB10</strain>
    </source>
</reference>
<protein>
    <recommendedName>
        <fullName evidence="2">Neutral ceramidase</fullName>
        <ecNumber evidence="2">3.5.1.23</ecNumber>
    </recommendedName>
</protein>
<dbReference type="PANTHER" id="PTHR12670:SF1">
    <property type="entry name" value="NEUTRAL CERAMIDASE"/>
    <property type="match status" value="1"/>
</dbReference>
<dbReference type="PANTHER" id="PTHR12670">
    <property type="entry name" value="CERAMIDASE"/>
    <property type="match status" value="1"/>
</dbReference>
<evidence type="ECO:0000256" key="2">
    <source>
        <dbReference type="RuleBase" id="RU366019"/>
    </source>
</evidence>
<keyword evidence="2" id="KW-0746">Sphingolipid metabolism</keyword>
<keyword evidence="1" id="KW-0479">Metal-binding</keyword>